<accession>A0ABN1YBQ2</accession>
<dbReference type="NCBIfam" id="TIGR03083">
    <property type="entry name" value="maleylpyruvate isomerase family mycothiol-dependent enzyme"/>
    <property type="match status" value="1"/>
</dbReference>
<dbReference type="Proteomes" id="UP001501414">
    <property type="component" value="Unassembled WGS sequence"/>
</dbReference>
<dbReference type="InterPro" id="IPR024344">
    <property type="entry name" value="MDMPI_metal-binding"/>
</dbReference>
<dbReference type="InterPro" id="IPR017517">
    <property type="entry name" value="Maleyloyr_isom"/>
</dbReference>
<comment type="caution">
    <text evidence="2">The sequence shown here is derived from an EMBL/GenBank/DDBJ whole genome shotgun (WGS) entry which is preliminary data.</text>
</comment>
<dbReference type="InterPro" id="IPR034660">
    <property type="entry name" value="DinB/YfiT-like"/>
</dbReference>
<gene>
    <name evidence="2" type="ORF">GCM10009613_64460</name>
</gene>
<protein>
    <recommendedName>
        <fullName evidence="1">Mycothiol-dependent maleylpyruvate isomerase metal-binding domain-containing protein</fullName>
    </recommendedName>
</protein>
<name>A0ABN1YBQ2_9PSEU</name>
<evidence type="ECO:0000313" key="2">
    <source>
        <dbReference type="EMBL" id="GAA1403390.1"/>
    </source>
</evidence>
<dbReference type="Gene3D" id="3.30.1050.20">
    <property type="match status" value="1"/>
</dbReference>
<dbReference type="Gene3D" id="1.20.120.450">
    <property type="entry name" value="dinb family like domain"/>
    <property type="match status" value="1"/>
</dbReference>
<evidence type="ECO:0000313" key="3">
    <source>
        <dbReference type="Proteomes" id="UP001501414"/>
    </source>
</evidence>
<keyword evidence="3" id="KW-1185">Reference proteome</keyword>
<dbReference type="InterPro" id="IPR036527">
    <property type="entry name" value="SCP2_sterol-bd_dom_sf"/>
</dbReference>
<dbReference type="SUPFAM" id="SSF109854">
    <property type="entry name" value="DinB/YfiT-like putative metalloenzymes"/>
    <property type="match status" value="1"/>
</dbReference>
<dbReference type="EMBL" id="BAAAJK010000062">
    <property type="protein sequence ID" value="GAA1403390.1"/>
    <property type="molecule type" value="Genomic_DNA"/>
</dbReference>
<sequence>MYASPQQRTADIDTGAARPDLREWVRDSAAELGRQLDTLPADAWSAQVVTAQGRTVPASETPWMRARETCVHAVDLAAGAGFADLPTGFLAALLDDVAAWRSARPGPAVLLTTTDTCHEITGDGEPVPVELPLPVAAAWLAGRHAAPDLPTLPRWL</sequence>
<evidence type="ECO:0000259" key="1">
    <source>
        <dbReference type="Pfam" id="PF11716"/>
    </source>
</evidence>
<proteinExistence type="predicted"/>
<reference evidence="2 3" key="1">
    <citation type="journal article" date="2019" name="Int. J. Syst. Evol. Microbiol.">
        <title>The Global Catalogue of Microorganisms (GCM) 10K type strain sequencing project: providing services to taxonomists for standard genome sequencing and annotation.</title>
        <authorList>
            <consortium name="The Broad Institute Genomics Platform"/>
            <consortium name="The Broad Institute Genome Sequencing Center for Infectious Disease"/>
            <person name="Wu L."/>
            <person name="Ma J."/>
        </authorList>
    </citation>
    <scope>NUCLEOTIDE SEQUENCE [LARGE SCALE GENOMIC DNA]</scope>
    <source>
        <strain evidence="2 3">JCM 11896</strain>
    </source>
</reference>
<dbReference type="SUPFAM" id="SSF55718">
    <property type="entry name" value="SCP-like"/>
    <property type="match status" value="1"/>
</dbReference>
<feature type="domain" description="Mycothiol-dependent maleylpyruvate isomerase metal-binding" evidence="1">
    <location>
        <begin position="9"/>
        <end position="77"/>
    </location>
</feature>
<organism evidence="2 3">
    <name type="scientific">Pseudonocardia kongjuensis</name>
    <dbReference type="NCBI Taxonomy" id="102227"/>
    <lineage>
        <taxon>Bacteria</taxon>
        <taxon>Bacillati</taxon>
        <taxon>Actinomycetota</taxon>
        <taxon>Actinomycetes</taxon>
        <taxon>Pseudonocardiales</taxon>
        <taxon>Pseudonocardiaceae</taxon>
        <taxon>Pseudonocardia</taxon>
    </lineage>
</organism>
<dbReference type="Pfam" id="PF11716">
    <property type="entry name" value="MDMPI_N"/>
    <property type="match status" value="1"/>
</dbReference>